<accession>S9P1R7</accession>
<dbReference type="EMBL" id="ANAH02000064">
    <property type="protein sequence ID" value="EPX57056.1"/>
    <property type="molecule type" value="Genomic_DNA"/>
</dbReference>
<gene>
    <name evidence="1" type="ORF">D187_006810</name>
</gene>
<dbReference type="Proteomes" id="UP000011682">
    <property type="component" value="Unassembled WGS sequence"/>
</dbReference>
<comment type="caution">
    <text evidence="1">The sequence shown here is derived from an EMBL/GenBank/DDBJ whole genome shotgun (WGS) entry which is preliminary data.</text>
</comment>
<sequence length="73" mass="8563">MGWLENVIFKNQEIANERLELTDNNSLYFLSTGLTLRNCTVVLTLFAPTEARRYDANPEEFRAIVERFDCILY</sequence>
<dbReference type="AlphaFoldDB" id="S9P1R7"/>
<organism evidence="1 2">
    <name type="scientific">Cystobacter fuscus (strain ATCC 25194 / DSM 2262 / NBRC 100088 / M29)</name>
    <dbReference type="NCBI Taxonomy" id="1242864"/>
    <lineage>
        <taxon>Bacteria</taxon>
        <taxon>Pseudomonadati</taxon>
        <taxon>Myxococcota</taxon>
        <taxon>Myxococcia</taxon>
        <taxon>Myxococcales</taxon>
        <taxon>Cystobacterineae</taxon>
        <taxon>Archangiaceae</taxon>
        <taxon>Cystobacter</taxon>
    </lineage>
</organism>
<keyword evidence="2" id="KW-1185">Reference proteome</keyword>
<evidence type="ECO:0000313" key="1">
    <source>
        <dbReference type="EMBL" id="EPX57056.1"/>
    </source>
</evidence>
<reference evidence="1" key="1">
    <citation type="submission" date="2013-05" db="EMBL/GenBank/DDBJ databases">
        <title>Genome assembly of Cystobacter fuscus DSM 2262.</title>
        <authorList>
            <person name="Sharma G."/>
            <person name="Khatri I."/>
            <person name="Kaur C."/>
            <person name="Mayilraj S."/>
            <person name="Subramanian S."/>
        </authorList>
    </citation>
    <scope>NUCLEOTIDE SEQUENCE [LARGE SCALE GENOMIC DNA]</scope>
    <source>
        <strain evidence="1">DSM 2262</strain>
    </source>
</reference>
<name>S9P1R7_CYSF2</name>
<proteinExistence type="predicted"/>
<protein>
    <submittedName>
        <fullName evidence="1">Uncharacterized protein</fullName>
    </submittedName>
</protein>
<dbReference type="RefSeq" id="WP_002630331.1">
    <property type="nucleotide sequence ID" value="NZ_ANAH02000064.1"/>
</dbReference>
<evidence type="ECO:0000313" key="2">
    <source>
        <dbReference type="Proteomes" id="UP000011682"/>
    </source>
</evidence>